<accession>B7KJ27</accession>
<dbReference type="Gene3D" id="3.30.70.1210">
    <property type="entry name" value="Crispr-associated protein, domain 2"/>
    <property type="match status" value="1"/>
</dbReference>
<dbReference type="eggNOG" id="ENOG5032RWI">
    <property type="taxonomic scope" value="Bacteria"/>
</dbReference>
<proteinExistence type="predicted"/>
<organism evidence="1 2">
    <name type="scientific">Gloeothece citriformis (strain PCC 7424)</name>
    <name type="common">Cyanothece sp. (strain PCC 7424)</name>
    <dbReference type="NCBI Taxonomy" id="65393"/>
    <lineage>
        <taxon>Bacteria</taxon>
        <taxon>Bacillati</taxon>
        <taxon>Cyanobacteriota</taxon>
        <taxon>Cyanophyceae</taxon>
        <taxon>Oscillatoriophycideae</taxon>
        <taxon>Chroococcales</taxon>
        <taxon>Aphanothecaceae</taxon>
        <taxon>Gloeothece</taxon>
        <taxon>Gloeothece citriformis</taxon>
    </lineage>
</organism>
<keyword evidence="2" id="KW-1185">Reference proteome</keyword>
<dbReference type="SUPFAM" id="SSF117987">
    <property type="entry name" value="CRISPR-associated protein"/>
    <property type="match status" value="2"/>
</dbReference>
<dbReference type="RefSeq" id="WP_015954467.1">
    <property type="nucleotide sequence ID" value="NC_011729.1"/>
</dbReference>
<dbReference type="InterPro" id="IPR010179">
    <property type="entry name" value="CRISPR-assoc_prot_Cse3"/>
</dbReference>
<dbReference type="Proteomes" id="UP000002384">
    <property type="component" value="Chromosome"/>
</dbReference>
<sequence length="219" mass="25154">MYLSKIELNIRSSAVSTDLSDCHKLHQRVMQGFPNENNPEYRSEAKILYRLEGSILFVQSKNKPDWTQLPKGYTAEEITEMDYEKIKKGDYLYFRLLGNPVQQTTKLRTDDSGNIIMKNNSEKPQKKTVRRFLSNKDAQIQWLMNHLKGTILQECYVSASSDIRGQCKQSKRIFLKTVLFDGVLQVTDSESFIKALREGIGRGRSYGCGLLSIAKFNPN</sequence>
<dbReference type="KEGG" id="cyc:PCC7424_2443"/>
<dbReference type="Gene3D" id="3.30.70.1200">
    <property type="entry name" value="Crispr-associated protein, domain 1"/>
    <property type="match status" value="1"/>
</dbReference>
<name>B7KJ27_GLOC7</name>
<dbReference type="STRING" id="65393.PCC7424_2443"/>
<reference evidence="2" key="1">
    <citation type="journal article" date="2011" name="MBio">
        <title>Novel metabolic attributes of the genus Cyanothece, comprising a group of unicellular nitrogen-fixing Cyanobacteria.</title>
        <authorList>
            <person name="Bandyopadhyay A."/>
            <person name="Elvitigala T."/>
            <person name="Welsh E."/>
            <person name="Stockel J."/>
            <person name="Liberton M."/>
            <person name="Min H."/>
            <person name="Sherman L.A."/>
            <person name="Pakrasi H.B."/>
        </authorList>
    </citation>
    <scope>NUCLEOTIDE SEQUENCE [LARGE SCALE GENOMIC DNA]</scope>
    <source>
        <strain evidence="2">PCC 7424</strain>
    </source>
</reference>
<dbReference type="CDD" id="cd09727">
    <property type="entry name" value="Cas6_I-E"/>
    <property type="match status" value="1"/>
</dbReference>
<dbReference type="Pfam" id="PF08798">
    <property type="entry name" value="CRISPR_assoc"/>
    <property type="match status" value="1"/>
</dbReference>
<evidence type="ECO:0000313" key="2">
    <source>
        <dbReference type="Proteomes" id="UP000002384"/>
    </source>
</evidence>
<protein>
    <submittedName>
        <fullName evidence="1">CRISPR-associated protein, Cse3 family</fullName>
    </submittedName>
</protein>
<dbReference type="OrthoDB" id="9795689at2"/>
<gene>
    <name evidence="1" type="ordered locus">PCC7424_2443</name>
</gene>
<dbReference type="AlphaFoldDB" id="B7KJ27"/>
<dbReference type="HOGENOM" id="CLU_080982_0_2_3"/>
<dbReference type="EMBL" id="CP001291">
    <property type="protein sequence ID" value="ACK70863.1"/>
    <property type="molecule type" value="Genomic_DNA"/>
</dbReference>
<evidence type="ECO:0000313" key="1">
    <source>
        <dbReference type="EMBL" id="ACK70863.1"/>
    </source>
</evidence>
<dbReference type="SMART" id="SM01101">
    <property type="entry name" value="CRISPR_assoc"/>
    <property type="match status" value="1"/>
</dbReference>
<dbReference type="NCBIfam" id="TIGR01907">
    <property type="entry name" value="casE_Cse3"/>
    <property type="match status" value="1"/>
</dbReference>